<protein>
    <submittedName>
        <fullName evidence="2">Xanthine dehydrogenase family protein molybdopterin-binding subunit</fullName>
    </submittedName>
</protein>
<accession>A0ABU3P3K7</accession>
<dbReference type="InterPro" id="IPR037165">
    <property type="entry name" value="AldOxase/xan_DH_Mopterin-bd_sf"/>
</dbReference>
<dbReference type="InterPro" id="IPR036856">
    <property type="entry name" value="Ald_Oxase/Xan_DH_a/b_sf"/>
</dbReference>
<keyword evidence="3" id="KW-1185">Reference proteome</keyword>
<dbReference type="Gene3D" id="3.90.1170.50">
    <property type="entry name" value="Aldehyde oxidase/xanthine dehydrogenase, a/b hammerhead"/>
    <property type="match status" value="1"/>
</dbReference>
<reference evidence="2 3" key="1">
    <citation type="submission" date="2023-07" db="EMBL/GenBank/DDBJ databases">
        <title>The novel representative of Negativicutes class, Anaeroselena agilis gen. nov. sp. nov.</title>
        <authorList>
            <person name="Prokofeva M.I."/>
            <person name="Elcheninov A.G."/>
            <person name="Klyukina A."/>
            <person name="Kublanov I.V."/>
            <person name="Frolov E.N."/>
            <person name="Podosokorskaya O.A."/>
        </authorList>
    </citation>
    <scope>NUCLEOTIDE SEQUENCE [LARGE SCALE GENOMIC DNA]</scope>
    <source>
        <strain evidence="2 3">4137-cl</strain>
    </source>
</reference>
<dbReference type="SUPFAM" id="SSF56003">
    <property type="entry name" value="Molybdenum cofactor-binding domain"/>
    <property type="match status" value="1"/>
</dbReference>
<dbReference type="Proteomes" id="UP001254848">
    <property type="component" value="Unassembled WGS sequence"/>
</dbReference>
<name>A0ABU3P3K7_9FIRM</name>
<dbReference type="InterPro" id="IPR016208">
    <property type="entry name" value="Ald_Oxase/xanthine_DH-like"/>
</dbReference>
<dbReference type="Gene3D" id="3.30.365.10">
    <property type="entry name" value="Aldehyde oxidase/xanthine dehydrogenase, molybdopterin binding domain"/>
    <property type="match status" value="4"/>
</dbReference>
<dbReference type="InterPro" id="IPR046867">
    <property type="entry name" value="AldOxase/xan_DH_MoCoBD2"/>
</dbReference>
<dbReference type="Pfam" id="PF01315">
    <property type="entry name" value="Ald_Xan_dh_C"/>
    <property type="match status" value="1"/>
</dbReference>
<dbReference type="Pfam" id="PF20256">
    <property type="entry name" value="MoCoBD_2"/>
    <property type="match status" value="1"/>
</dbReference>
<dbReference type="PANTHER" id="PTHR11908">
    <property type="entry name" value="XANTHINE DEHYDROGENASE"/>
    <property type="match status" value="1"/>
</dbReference>
<sequence>MSRNDWRSSGLPAGVQEVGRPALRADAAAKVTGAERYAADYYPENYLWGGVKRAGIPHARITAVDTAAALALPGVVAVLTYKDIKGKNRLGIFEKDQPILADTVVRHCGDAVALAVAETKESLAAALAAIRVDYEPLPAVFTPEEALAAGAPCVHEGRSAGNLLLESEIIFGDAGEALAACRYTAELTVAVNWQEHAFLETQTGVAWQEADGSLAMVVSTQTPFRDRLELAEALGLPPDRIRVTAPYLGGGFGGKDGVTVQGFLALAALHSGGRPVKIWYSREESILAGTKRHPATAVYRLGCDADGALQALDCRLVFDTGAYASLGTEVFALALEHAGGPYRIANVAVRGAIAYTNNPVGGAFRGFGVPQAAAGMEQAMDELARVAGFDPLDLRRRNAVRRGDTTPTGVAVSRPAGLDECLAQVERHPLWRGRQAWREGAPPFRRRGVGVAAVYHGMGFGPVVTDYANAKLELTAEGRIIVCAGVADMGQGNATTCLQIASHCLGQPYESMELVLPDTARTLPSASSSASRTTFTYGNALVGAAGLLKERILARGALLLSFQLMAPVGAGDVELLPGRVFHAPSGRSIPLKMIAGFMDAAERTTTYSYTCQANTQAIPTGENLRLHGYPHRIFAYGVQLARVETDTLTGETKVCDYLSCVDAGRVLNPQLYEQQLHGGAVQGMGYALFEDFAVAGGRIATGDLATYILPTAADVPDVEVVSVAVSEDDGPFGMKGVGEVVIDGVLPAVANAVADAAGSRVTRGTLTAEKILAALRAGGREAAR</sequence>
<feature type="domain" description="Aldehyde oxidase/xanthine dehydrogenase a/b hammerhead" evidence="1">
    <location>
        <begin position="32"/>
        <end position="138"/>
    </location>
</feature>
<dbReference type="SUPFAM" id="SSF54665">
    <property type="entry name" value="CO dehydrogenase molybdoprotein N-domain-like"/>
    <property type="match status" value="1"/>
</dbReference>
<gene>
    <name evidence="2" type="ORF">Q4T40_20525</name>
</gene>
<evidence type="ECO:0000259" key="1">
    <source>
        <dbReference type="SMART" id="SM01008"/>
    </source>
</evidence>
<dbReference type="EMBL" id="JAUOZS010000001">
    <property type="protein sequence ID" value="MDT8903619.1"/>
    <property type="molecule type" value="Genomic_DNA"/>
</dbReference>
<organism evidence="2 3">
    <name type="scientific">Anaeroselena agilis</name>
    <dbReference type="NCBI Taxonomy" id="3063788"/>
    <lineage>
        <taxon>Bacteria</taxon>
        <taxon>Bacillati</taxon>
        <taxon>Bacillota</taxon>
        <taxon>Negativicutes</taxon>
        <taxon>Acetonemataceae</taxon>
        <taxon>Anaeroselena</taxon>
    </lineage>
</organism>
<evidence type="ECO:0000313" key="3">
    <source>
        <dbReference type="Proteomes" id="UP001254848"/>
    </source>
</evidence>
<dbReference type="Pfam" id="PF02738">
    <property type="entry name" value="MoCoBD_1"/>
    <property type="match status" value="1"/>
</dbReference>
<dbReference type="InterPro" id="IPR008274">
    <property type="entry name" value="AldOxase/xan_DH_MoCoBD1"/>
</dbReference>
<dbReference type="SMART" id="SM01008">
    <property type="entry name" value="Ald_Xan_dh_C"/>
    <property type="match status" value="1"/>
</dbReference>
<evidence type="ECO:0000313" key="2">
    <source>
        <dbReference type="EMBL" id="MDT8903619.1"/>
    </source>
</evidence>
<dbReference type="InterPro" id="IPR000674">
    <property type="entry name" value="Ald_Oxase/Xan_DH_a/b"/>
</dbReference>
<dbReference type="RefSeq" id="WP_413782072.1">
    <property type="nucleotide sequence ID" value="NZ_JAUOZS010000001.1"/>
</dbReference>
<comment type="caution">
    <text evidence="2">The sequence shown here is derived from an EMBL/GenBank/DDBJ whole genome shotgun (WGS) entry which is preliminary data.</text>
</comment>
<dbReference type="PANTHER" id="PTHR11908:SF157">
    <property type="entry name" value="XANTHINE DEHYDROGENASE SUBUNIT D-RELATED"/>
    <property type="match status" value="1"/>
</dbReference>
<proteinExistence type="predicted"/>